<organism evidence="1">
    <name type="scientific">uncultured Anaerotruncus sp</name>
    <dbReference type="NCBI Taxonomy" id="905011"/>
    <lineage>
        <taxon>Bacteria</taxon>
        <taxon>Bacillati</taxon>
        <taxon>Bacillota</taxon>
        <taxon>Clostridia</taxon>
        <taxon>Eubacteriales</taxon>
        <taxon>Oscillospiraceae</taxon>
        <taxon>Anaerotruncus</taxon>
        <taxon>environmental samples</taxon>
    </lineage>
</organism>
<reference evidence="1" key="1">
    <citation type="submission" date="2019-11" db="EMBL/GenBank/DDBJ databases">
        <authorList>
            <person name="Feng L."/>
        </authorList>
    </citation>
    <scope>NUCLEOTIDE SEQUENCE</scope>
    <source>
        <strain evidence="1">AundefinedLFYP135</strain>
    </source>
</reference>
<proteinExistence type="predicted"/>
<evidence type="ECO:0000313" key="1">
    <source>
        <dbReference type="EMBL" id="VYT22589.1"/>
    </source>
</evidence>
<sequence length="85" mass="9752">MDEETRKNMEKSLQELKDLSPGAFQAFCWVITHWELAEEMVRDEPPVTDGDIEALARRAVEEGDYSPLSLALFKRMLDGLPKDLQ</sequence>
<gene>
    <name evidence="1" type="ORF">AULFYP135_02136</name>
</gene>
<name>A0A6N2UWT8_9FIRM</name>
<dbReference type="AlphaFoldDB" id="A0A6N2UWT8"/>
<accession>A0A6N2UWT8</accession>
<protein>
    <submittedName>
        <fullName evidence="1">Uncharacterized protein</fullName>
    </submittedName>
</protein>
<dbReference type="EMBL" id="CACRSL010000005">
    <property type="protein sequence ID" value="VYT22589.1"/>
    <property type="molecule type" value="Genomic_DNA"/>
</dbReference>